<gene>
    <name evidence="16" type="ORF">MON41_09490</name>
</gene>
<dbReference type="InterPro" id="IPR036097">
    <property type="entry name" value="HisK_dim/P_sf"/>
</dbReference>
<keyword evidence="17" id="KW-1185">Reference proteome</keyword>
<keyword evidence="8" id="KW-0902">Two-component regulatory system</keyword>
<evidence type="ECO:0000256" key="6">
    <source>
        <dbReference type="ARBA" id="ARBA00022777"/>
    </source>
</evidence>
<keyword evidence="3 9" id="KW-0597">Phosphoprotein</keyword>
<dbReference type="SUPFAM" id="SSF47384">
    <property type="entry name" value="Homodimeric domain of signal transducing histidine kinase"/>
    <property type="match status" value="1"/>
</dbReference>
<dbReference type="PROSITE" id="PS50113">
    <property type="entry name" value="PAC"/>
    <property type="match status" value="3"/>
</dbReference>
<sequence>MAAGIFDASAAVIWLVDGDRHWVGAETGLGRRDLPRDTAFCLHGLAGTEALVVPDAAADRRFAGDTLVAAPPAIRFFAGQPLLVEGRSVGLLCIMDPAPRPSGLDARQRIMLRALAGQAASQIALRRIAAERDAVEALRRQTLDGVVDYAIITIDMAGLVTGWNAGACNVLGWTEAEMLGQDVSRIFTAEDLSSGSPLRERARAIAQGRNSVNRWYLRRDGGRFWGRGEMSPLCDAAGGLTGFVKVMRDRTGEHLAQRELEAANERYRLVARATDDAIWDWDLEAGRVLWNDALRKAYGHELQDRESAGAWWLTQIHPADRPRVQHSIHAAIDGDGSQWAEEYRFRRADGSYADVYDRGFVIRDEGGRAVRMIGAMLDLTRRRQAEQALRDSEERLGMATAAAGLGTFDYQVDTDTLVWDDRCRALFGLPPGVPVTYQDSFLAGLHPEDRAQADAAVRLALDPAGPGTFAAEYRTVGLCDGVVRWLSAAGRCFFRDGRPVRLIGTAHDISARRQAEAELRELNETLEHRIEERTRSLREAEEALQQAQKMEAIGQLTGGIAHDFNNLLTGISGSLEILAMRVAAGRQDGLDRYIATAQDAAARAASLTHRLLAFARRQTLDPRPVEVNALVAGMAEMIGRSVGPDIRLEVAGPATLPLVLCDPHQLENALLNLCINARDAMPDGGTLRISTAATCLKEDGAAALGLAPGGYVRLSVADTGKGMPPEVTARAFDPFFTTKPLGRGTGLGLSMVYGFARQSGGQAHIASRPGLGTTVQLHLPVHSGAAEAGQQDEAPKAAAIAAGGEVVLVVEDEASIRLLLFEALTQQGYTVLDAEDAASGLALLDTAQRLDLMVTDIGLPGGTNGRQLADAARLRRPGLPVLFITGYAETAVIGQTQLEAGLQVMTKPFSVGALCKRVAEMLAAGAAEMPQDAAGSGRSRWPGPGQDPRPADGDRL</sequence>
<keyword evidence="5" id="KW-0547">Nucleotide-binding</keyword>
<dbReference type="InterPro" id="IPR013655">
    <property type="entry name" value="PAS_fold_3"/>
</dbReference>
<dbReference type="SMART" id="SM00091">
    <property type="entry name" value="PAS"/>
    <property type="match status" value="3"/>
</dbReference>
<feature type="coiled-coil region" evidence="10">
    <location>
        <begin position="512"/>
        <end position="550"/>
    </location>
</feature>
<dbReference type="Pfam" id="PF00512">
    <property type="entry name" value="HisKA"/>
    <property type="match status" value="1"/>
</dbReference>
<evidence type="ECO:0000256" key="5">
    <source>
        <dbReference type="ARBA" id="ARBA00022741"/>
    </source>
</evidence>
<evidence type="ECO:0000256" key="11">
    <source>
        <dbReference type="SAM" id="MobiDB-lite"/>
    </source>
</evidence>
<evidence type="ECO:0000256" key="8">
    <source>
        <dbReference type="ARBA" id="ARBA00023012"/>
    </source>
</evidence>
<evidence type="ECO:0000259" key="14">
    <source>
        <dbReference type="PROSITE" id="PS50112"/>
    </source>
</evidence>
<dbReference type="SUPFAM" id="SSF55781">
    <property type="entry name" value="GAF domain-like"/>
    <property type="match status" value="1"/>
</dbReference>
<dbReference type="PROSITE" id="PS50112">
    <property type="entry name" value="PAS"/>
    <property type="match status" value="2"/>
</dbReference>
<dbReference type="InterPro" id="IPR000014">
    <property type="entry name" value="PAS"/>
</dbReference>
<dbReference type="InterPro" id="IPR001610">
    <property type="entry name" value="PAC"/>
</dbReference>
<dbReference type="Pfam" id="PF08447">
    <property type="entry name" value="PAS_3"/>
    <property type="match status" value="2"/>
</dbReference>
<dbReference type="PROSITE" id="PS50110">
    <property type="entry name" value="RESPONSE_REGULATORY"/>
    <property type="match status" value="1"/>
</dbReference>
<dbReference type="Gene3D" id="3.30.450.40">
    <property type="match status" value="1"/>
</dbReference>
<feature type="domain" description="PAC" evidence="15">
    <location>
        <begin position="469"/>
        <end position="521"/>
    </location>
</feature>
<dbReference type="PRINTS" id="PR00344">
    <property type="entry name" value="BCTRLSENSOR"/>
</dbReference>
<dbReference type="SUPFAM" id="SSF55874">
    <property type="entry name" value="ATPase domain of HSP90 chaperone/DNA topoisomerase II/histidine kinase"/>
    <property type="match status" value="1"/>
</dbReference>
<dbReference type="SMART" id="SM00388">
    <property type="entry name" value="HisKA"/>
    <property type="match status" value="1"/>
</dbReference>
<dbReference type="InterPro" id="IPR003594">
    <property type="entry name" value="HATPase_dom"/>
</dbReference>
<dbReference type="SMART" id="SM00448">
    <property type="entry name" value="REC"/>
    <property type="match status" value="1"/>
</dbReference>
<comment type="caution">
    <text evidence="16">The sequence shown here is derived from an EMBL/GenBank/DDBJ whole genome shotgun (WGS) entry which is preliminary data.</text>
</comment>
<dbReference type="PANTHER" id="PTHR43065:SF42">
    <property type="entry name" value="TWO-COMPONENT SENSOR PPRA"/>
    <property type="match status" value="1"/>
</dbReference>
<dbReference type="SMART" id="SM00086">
    <property type="entry name" value="PAC"/>
    <property type="match status" value="3"/>
</dbReference>
<comment type="catalytic activity">
    <reaction evidence="1">
        <text>ATP + protein L-histidine = ADP + protein N-phospho-L-histidine.</text>
        <dbReference type="EC" id="2.7.13.3"/>
    </reaction>
</comment>
<dbReference type="Gene3D" id="3.30.565.10">
    <property type="entry name" value="Histidine kinase-like ATPase, C-terminal domain"/>
    <property type="match status" value="1"/>
</dbReference>
<dbReference type="InterPro" id="IPR003018">
    <property type="entry name" value="GAF"/>
</dbReference>
<dbReference type="CDD" id="cd00130">
    <property type="entry name" value="PAS"/>
    <property type="match status" value="3"/>
</dbReference>
<dbReference type="InterPro" id="IPR004358">
    <property type="entry name" value="Sig_transdc_His_kin-like_C"/>
</dbReference>
<dbReference type="Proteomes" id="UP001201985">
    <property type="component" value="Unassembled WGS sequence"/>
</dbReference>
<evidence type="ECO:0000256" key="1">
    <source>
        <dbReference type="ARBA" id="ARBA00000085"/>
    </source>
</evidence>
<feature type="modified residue" description="4-aspartylphosphate" evidence="9">
    <location>
        <position position="856"/>
    </location>
</feature>
<evidence type="ECO:0000256" key="7">
    <source>
        <dbReference type="ARBA" id="ARBA00022840"/>
    </source>
</evidence>
<feature type="region of interest" description="Disordered" evidence="11">
    <location>
        <begin position="928"/>
        <end position="956"/>
    </location>
</feature>
<dbReference type="NCBIfam" id="TIGR00229">
    <property type="entry name" value="sensory_box"/>
    <property type="match status" value="2"/>
</dbReference>
<evidence type="ECO:0000256" key="4">
    <source>
        <dbReference type="ARBA" id="ARBA00022679"/>
    </source>
</evidence>
<keyword evidence="4" id="KW-0808">Transferase</keyword>
<evidence type="ECO:0000259" key="15">
    <source>
        <dbReference type="PROSITE" id="PS50113"/>
    </source>
</evidence>
<dbReference type="InterPro" id="IPR029016">
    <property type="entry name" value="GAF-like_dom_sf"/>
</dbReference>
<protein>
    <recommendedName>
        <fullName evidence="2">histidine kinase</fullName>
        <ecNumber evidence="2">2.7.13.3</ecNumber>
    </recommendedName>
</protein>
<dbReference type="PROSITE" id="PS50109">
    <property type="entry name" value="HIS_KIN"/>
    <property type="match status" value="1"/>
</dbReference>
<keyword evidence="6" id="KW-0418">Kinase</keyword>
<feature type="domain" description="PAC" evidence="15">
    <location>
        <begin position="339"/>
        <end position="391"/>
    </location>
</feature>
<dbReference type="Gene3D" id="2.10.70.100">
    <property type="match status" value="1"/>
</dbReference>
<organism evidence="16 17">
    <name type="scientific">Teichococcus vastitatis</name>
    <dbReference type="NCBI Taxonomy" id="2307076"/>
    <lineage>
        <taxon>Bacteria</taxon>
        <taxon>Pseudomonadati</taxon>
        <taxon>Pseudomonadota</taxon>
        <taxon>Alphaproteobacteria</taxon>
        <taxon>Acetobacterales</taxon>
        <taxon>Roseomonadaceae</taxon>
        <taxon>Roseomonas</taxon>
    </lineage>
</organism>
<feature type="domain" description="Response regulatory" evidence="13">
    <location>
        <begin position="806"/>
        <end position="922"/>
    </location>
</feature>
<dbReference type="InterPro" id="IPR036890">
    <property type="entry name" value="HATPase_C_sf"/>
</dbReference>
<dbReference type="EMBL" id="JALBUU010000004">
    <property type="protein sequence ID" value="MCI0753988.1"/>
    <property type="molecule type" value="Genomic_DNA"/>
</dbReference>
<name>A0ABS9W460_9PROT</name>
<dbReference type="Pfam" id="PF00072">
    <property type="entry name" value="Response_reg"/>
    <property type="match status" value="1"/>
</dbReference>
<feature type="domain" description="PAS" evidence="14">
    <location>
        <begin position="135"/>
        <end position="191"/>
    </location>
</feature>
<evidence type="ECO:0000313" key="17">
    <source>
        <dbReference type="Proteomes" id="UP001201985"/>
    </source>
</evidence>
<dbReference type="Pfam" id="PF00989">
    <property type="entry name" value="PAS"/>
    <property type="match status" value="1"/>
</dbReference>
<dbReference type="Gene3D" id="3.30.450.20">
    <property type="entry name" value="PAS domain"/>
    <property type="match status" value="3"/>
</dbReference>
<feature type="domain" description="Histidine kinase" evidence="12">
    <location>
        <begin position="559"/>
        <end position="783"/>
    </location>
</feature>
<dbReference type="InterPro" id="IPR005467">
    <property type="entry name" value="His_kinase_dom"/>
</dbReference>
<dbReference type="Gene3D" id="3.40.50.2300">
    <property type="match status" value="1"/>
</dbReference>
<dbReference type="InterPro" id="IPR001789">
    <property type="entry name" value="Sig_transdc_resp-reg_receiver"/>
</dbReference>
<dbReference type="CDD" id="cd00082">
    <property type="entry name" value="HisKA"/>
    <property type="match status" value="1"/>
</dbReference>
<dbReference type="InterPro" id="IPR011006">
    <property type="entry name" value="CheY-like_superfamily"/>
</dbReference>
<dbReference type="PANTHER" id="PTHR43065">
    <property type="entry name" value="SENSOR HISTIDINE KINASE"/>
    <property type="match status" value="1"/>
</dbReference>
<dbReference type="InterPro" id="IPR013767">
    <property type="entry name" value="PAS_fold"/>
</dbReference>
<dbReference type="SUPFAM" id="SSF55785">
    <property type="entry name" value="PYP-like sensor domain (PAS domain)"/>
    <property type="match status" value="3"/>
</dbReference>
<evidence type="ECO:0000256" key="2">
    <source>
        <dbReference type="ARBA" id="ARBA00012438"/>
    </source>
</evidence>
<dbReference type="Gene3D" id="1.10.287.130">
    <property type="match status" value="1"/>
</dbReference>
<evidence type="ECO:0000256" key="3">
    <source>
        <dbReference type="ARBA" id="ARBA00022553"/>
    </source>
</evidence>
<accession>A0ABS9W460</accession>
<evidence type="ECO:0000256" key="10">
    <source>
        <dbReference type="SAM" id="Coils"/>
    </source>
</evidence>
<evidence type="ECO:0000259" key="12">
    <source>
        <dbReference type="PROSITE" id="PS50109"/>
    </source>
</evidence>
<dbReference type="Pfam" id="PF01590">
    <property type="entry name" value="GAF"/>
    <property type="match status" value="1"/>
</dbReference>
<evidence type="ECO:0000259" key="13">
    <source>
        <dbReference type="PROSITE" id="PS50110"/>
    </source>
</evidence>
<dbReference type="InterPro" id="IPR003661">
    <property type="entry name" value="HisK_dim/P_dom"/>
</dbReference>
<reference evidence="16 17" key="1">
    <citation type="submission" date="2022-03" db="EMBL/GenBank/DDBJ databases">
        <title>Complete genome analysis of Roseomonas KG 17.1 : a prolific producer of plant growth promoters.</title>
        <authorList>
            <person name="Saadouli I."/>
            <person name="Najjari A."/>
            <person name="Mosbah A."/>
            <person name="Ouzari H.I."/>
        </authorList>
    </citation>
    <scope>NUCLEOTIDE SEQUENCE [LARGE SCALE GENOMIC DNA]</scope>
    <source>
        <strain evidence="16 17">KG17-1</strain>
    </source>
</reference>
<evidence type="ECO:0000313" key="16">
    <source>
        <dbReference type="EMBL" id="MCI0753988.1"/>
    </source>
</evidence>
<evidence type="ECO:0000256" key="9">
    <source>
        <dbReference type="PROSITE-ProRule" id="PRU00169"/>
    </source>
</evidence>
<dbReference type="InterPro" id="IPR035965">
    <property type="entry name" value="PAS-like_dom_sf"/>
</dbReference>
<dbReference type="EC" id="2.7.13.3" evidence="2"/>
<keyword evidence="7" id="KW-0067">ATP-binding</keyword>
<dbReference type="Pfam" id="PF02518">
    <property type="entry name" value="HATPase_c"/>
    <property type="match status" value="1"/>
</dbReference>
<dbReference type="InterPro" id="IPR000700">
    <property type="entry name" value="PAS-assoc_C"/>
</dbReference>
<proteinExistence type="predicted"/>
<dbReference type="SMART" id="SM00387">
    <property type="entry name" value="HATPase_c"/>
    <property type="match status" value="1"/>
</dbReference>
<dbReference type="SUPFAM" id="SSF52172">
    <property type="entry name" value="CheY-like"/>
    <property type="match status" value="1"/>
</dbReference>
<keyword evidence="10" id="KW-0175">Coiled coil</keyword>
<feature type="domain" description="PAC" evidence="15">
    <location>
        <begin position="210"/>
        <end position="262"/>
    </location>
</feature>
<feature type="domain" description="PAS" evidence="14">
    <location>
        <begin position="263"/>
        <end position="335"/>
    </location>
</feature>